<reference evidence="1" key="1">
    <citation type="journal article" date="2014" name="Front. Microbiol.">
        <title>High frequency of phylogenetically diverse reductive dehalogenase-homologous genes in deep subseafloor sedimentary metagenomes.</title>
        <authorList>
            <person name="Kawai M."/>
            <person name="Futagami T."/>
            <person name="Toyoda A."/>
            <person name="Takaki Y."/>
            <person name="Nishi S."/>
            <person name="Hori S."/>
            <person name="Arai W."/>
            <person name="Tsubouchi T."/>
            <person name="Morono Y."/>
            <person name="Uchiyama I."/>
            <person name="Ito T."/>
            <person name="Fujiyama A."/>
            <person name="Inagaki F."/>
            <person name="Takami H."/>
        </authorList>
    </citation>
    <scope>NUCLEOTIDE SEQUENCE</scope>
    <source>
        <strain evidence="1">Expedition CK06-06</strain>
    </source>
</reference>
<organism evidence="1">
    <name type="scientific">marine sediment metagenome</name>
    <dbReference type="NCBI Taxonomy" id="412755"/>
    <lineage>
        <taxon>unclassified sequences</taxon>
        <taxon>metagenomes</taxon>
        <taxon>ecological metagenomes</taxon>
    </lineage>
</organism>
<evidence type="ECO:0008006" key="2">
    <source>
        <dbReference type="Google" id="ProtNLM"/>
    </source>
</evidence>
<dbReference type="SUPFAM" id="SSF49899">
    <property type="entry name" value="Concanavalin A-like lectins/glucanases"/>
    <property type="match status" value="1"/>
</dbReference>
<dbReference type="EMBL" id="BARV01022789">
    <property type="protein sequence ID" value="GAI24044.1"/>
    <property type="molecule type" value="Genomic_DNA"/>
</dbReference>
<accession>X1NZH1</accession>
<evidence type="ECO:0000313" key="1">
    <source>
        <dbReference type="EMBL" id="GAI24044.1"/>
    </source>
</evidence>
<proteinExistence type="predicted"/>
<gene>
    <name evidence="1" type="ORF">S06H3_37501</name>
</gene>
<dbReference type="Gene3D" id="2.60.120.200">
    <property type="match status" value="1"/>
</dbReference>
<feature type="non-terminal residue" evidence="1">
    <location>
        <position position="1"/>
    </location>
</feature>
<dbReference type="AlphaFoldDB" id="X1NZH1"/>
<sequence length="148" mass="16534">NIKWSVTLLSDGFEGTPWDFYWGNGTTDWQPGAGYGGSTYSAEHASGDTYLTSDDLDASDAAENITVSFWFKLKLLNKGPLWVQTYNGTSYDNWFDLVSYAGGVKNTWLYFSETITNSLYFISNFSISFDGSTLTTNAFIDDVLIQKN</sequence>
<name>X1NZH1_9ZZZZ</name>
<comment type="caution">
    <text evidence="1">The sequence shown here is derived from an EMBL/GenBank/DDBJ whole genome shotgun (WGS) entry which is preliminary data.</text>
</comment>
<protein>
    <recommendedName>
        <fullName evidence="2">MAM domain-containing protein</fullName>
    </recommendedName>
</protein>
<dbReference type="InterPro" id="IPR013320">
    <property type="entry name" value="ConA-like_dom_sf"/>
</dbReference>